<organism evidence="2 3">
    <name type="scientific">Rhipicephalus microplus</name>
    <name type="common">Cattle tick</name>
    <name type="synonym">Boophilus microplus</name>
    <dbReference type="NCBI Taxonomy" id="6941"/>
    <lineage>
        <taxon>Eukaryota</taxon>
        <taxon>Metazoa</taxon>
        <taxon>Ecdysozoa</taxon>
        <taxon>Arthropoda</taxon>
        <taxon>Chelicerata</taxon>
        <taxon>Arachnida</taxon>
        <taxon>Acari</taxon>
        <taxon>Parasitiformes</taxon>
        <taxon>Ixodida</taxon>
        <taxon>Ixodoidea</taxon>
        <taxon>Ixodidae</taxon>
        <taxon>Rhipicephalinae</taxon>
        <taxon>Rhipicephalus</taxon>
        <taxon>Boophilus</taxon>
    </lineage>
</organism>
<protein>
    <submittedName>
        <fullName evidence="2">Uncharacterized protein</fullName>
    </submittedName>
</protein>
<keyword evidence="3" id="KW-1185">Reference proteome</keyword>
<name>A0A9J6DAY7_RHIMP</name>
<evidence type="ECO:0000313" key="3">
    <source>
        <dbReference type="Proteomes" id="UP000821866"/>
    </source>
</evidence>
<comment type="caution">
    <text evidence="2">The sequence shown here is derived from an EMBL/GenBank/DDBJ whole genome shotgun (WGS) entry which is preliminary data.</text>
</comment>
<gene>
    <name evidence="2" type="ORF">HPB51_018666</name>
</gene>
<evidence type="ECO:0000256" key="1">
    <source>
        <dbReference type="SAM" id="MobiDB-lite"/>
    </source>
</evidence>
<reference evidence="2" key="1">
    <citation type="journal article" date="2020" name="Cell">
        <title>Large-Scale Comparative Analyses of Tick Genomes Elucidate Their Genetic Diversity and Vector Capacities.</title>
        <authorList>
            <consortium name="Tick Genome and Microbiome Consortium (TIGMIC)"/>
            <person name="Jia N."/>
            <person name="Wang J."/>
            <person name="Shi W."/>
            <person name="Du L."/>
            <person name="Sun Y."/>
            <person name="Zhan W."/>
            <person name="Jiang J.F."/>
            <person name="Wang Q."/>
            <person name="Zhang B."/>
            <person name="Ji P."/>
            <person name="Bell-Sakyi L."/>
            <person name="Cui X.M."/>
            <person name="Yuan T.T."/>
            <person name="Jiang B.G."/>
            <person name="Yang W.F."/>
            <person name="Lam T.T."/>
            <person name="Chang Q.C."/>
            <person name="Ding S.J."/>
            <person name="Wang X.J."/>
            <person name="Zhu J.G."/>
            <person name="Ruan X.D."/>
            <person name="Zhao L."/>
            <person name="Wei J.T."/>
            <person name="Ye R.Z."/>
            <person name="Que T.C."/>
            <person name="Du C.H."/>
            <person name="Zhou Y.H."/>
            <person name="Cheng J.X."/>
            <person name="Dai P.F."/>
            <person name="Guo W.B."/>
            <person name="Han X.H."/>
            <person name="Huang E.J."/>
            <person name="Li L.F."/>
            <person name="Wei W."/>
            <person name="Gao Y.C."/>
            <person name="Liu J.Z."/>
            <person name="Shao H.Z."/>
            <person name="Wang X."/>
            <person name="Wang C.C."/>
            <person name="Yang T.C."/>
            <person name="Huo Q.B."/>
            <person name="Li W."/>
            <person name="Chen H.Y."/>
            <person name="Chen S.E."/>
            <person name="Zhou L.G."/>
            <person name="Ni X.B."/>
            <person name="Tian J.H."/>
            <person name="Sheng Y."/>
            <person name="Liu T."/>
            <person name="Pan Y.S."/>
            <person name="Xia L.Y."/>
            <person name="Li J."/>
            <person name="Zhao F."/>
            <person name="Cao W.C."/>
        </authorList>
    </citation>
    <scope>NUCLEOTIDE SEQUENCE</scope>
    <source>
        <strain evidence="2">Rmic-2018</strain>
    </source>
</reference>
<sequence>MRDCGCSALADSGPINFERVAAASAAADLRACPAASTTMPLFSACVRGGTPVPNGGRRVPEDCRASATGSEERLRYGRVYSTTRSTPSHSPPPPFDAARPRGLNHSRSTTSSWHKKIYASSGTTQDQCICLRCYSMRPALEASCTAYTPCLRGDRGACDHNLDGGASPSKAVGSESPLKLGGNLGASPRPPLKKSPSRSGLSATVIAAAAPKSRHVAPGVNNKSTCLHHLETSPKNHESRIGKIDSDAVLPHFLSAPRNLRVADTEQENEKRALKKLLNGTCLAADGRY</sequence>
<feature type="compositionally biased region" description="Basic and acidic residues" evidence="1">
    <location>
        <begin position="58"/>
        <end position="75"/>
    </location>
</feature>
<proteinExistence type="predicted"/>
<feature type="region of interest" description="Disordered" evidence="1">
    <location>
        <begin position="56"/>
        <end position="110"/>
    </location>
</feature>
<evidence type="ECO:0000313" key="2">
    <source>
        <dbReference type="EMBL" id="KAH8019271.1"/>
    </source>
</evidence>
<accession>A0A9J6DAY7</accession>
<dbReference type="AlphaFoldDB" id="A0A9J6DAY7"/>
<feature type="region of interest" description="Disordered" evidence="1">
    <location>
        <begin position="166"/>
        <end position="200"/>
    </location>
</feature>
<reference evidence="2" key="2">
    <citation type="submission" date="2021-09" db="EMBL/GenBank/DDBJ databases">
        <authorList>
            <person name="Jia N."/>
            <person name="Wang J."/>
            <person name="Shi W."/>
            <person name="Du L."/>
            <person name="Sun Y."/>
            <person name="Zhan W."/>
            <person name="Jiang J."/>
            <person name="Wang Q."/>
            <person name="Zhang B."/>
            <person name="Ji P."/>
            <person name="Sakyi L.B."/>
            <person name="Cui X."/>
            <person name="Yuan T."/>
            <person name="Jiang B."/>
            <person name="Yang W."/>
            <person name="Lam T.T.-Y."/>
            <person name="Chang Q."/>
            <person name="Ding S."/>
            <person name="Wang X."/>
            <person name="Zhu J."/>
            <person name="Ruan X."/>
            <person name="Zhao L."/>
            <person name="Wei J."/>
            <person name="Que T."/>
            <person name="Du C."/>
            <person name="Cheng J."/>
            <person name="Dai P."/>
            <person name="Han X."/>
            <person name="Huang E."/>
            <person name="Gao Y."/>
            <person name="Liu J."/>
            <person name="Shao H."/>
            <person name="Ye R."/>
            <person name="Li L."/>
            <person name="Wei W."/>
            <person name="Wang X."/>
            <person name="Wang C."/>
            <person name="Huo Q."/>
            <person name="Li W."/>
            <person name="Guo W."/>
            <person name="Chen H."/>
            <person name="Chen S."/>
            <person name="Zhou L."/>
            <person name="Zhou L."/>
            <person name="Ni X."/>
            <person name="Tian J."/>
            <person name="Zhou Y."/>
            <person name="Sheng Y."/>
            <person name="Liu T."/>
            <person name="Pan Y."/>
            <person name="Xia L."/>
            <person name="Li J."/>
            <person name="Zhao F."/>
            <person name="Cao W."/>
        </authorList>
    </citation>
    <scope>NUCLEOTIDE SEQUENCE</scope>
    <source>
        <strain evidence="2">Rmic-2018</strain>
        <tissue evidence="2">Larvae</tissue>
    </source>
</reference>
<dbReference type="EMBL" id="JABSTU010000010">
    <property type="protein sequence ID" value="KAH8019271.1"/>
    <property type="molecule type" value="Genomic_DNA"/>
</dbReference>
<dbReference type="Proteomes" id="UP000821866">
    <property type="component" value="Chromosome 8"/>
</dbReference>